<feature type="region of interest" description="Disordered" evidence="1">
    <location>
        <begin position="71"/>
        <end position="125"/>
    </location>
</feature>
<feature type="chain" id="PRO_5041323879" description="Chitin-binding type-2 domain-containing protein" evidence="2">
    <location>
        <begin position="16"/>
        <end position="729"/>
    </location>
</feature>
<evidence type="ECO:0000256" key="1">
    <source>
        <dbReference type="SAM" id="MobiDB-lite"/>
    </source>
</evidence>
<feature type="signal peptide" evidence="2">
    <location>
        <begin position="1"/>
        <end position="15"/>
    </location>
</feature>
<dbReference type="EMBL" id="JAUCMV010000005">
    <property type="protein sequence ID" value="KAK0394953.1"/>
    <property type="molecule type" value="Genomic_DNA"/>
</dbReference>
<feature type="compositionally biased region" description="Pro residues" evidence="1">
    <location>
        <begin position="246"/>
        <end position="270"/>
    </location>
</feature>
<keyword evidence="4" id="KW-1185">Reference proteome</keyword>
<evidence type="ECO:0000313" key="3">
    <source>
        <dbReference type="EMBL" id="KAK0394953.1"/>
    </source>
</evidence>
<feature type="region of interest" description="Disordered" evidence="1">
    <location>
        <begin position="323"/>
        <end position="343"/>
    </location>
</feature>
<gene>
    <name evidence="3" type="ORF">QR680_001027</name>
</gene>
<accession>A0AA39LF46</accession>
<evidence type="ECO:0000313" key="4">
    <source>
        <dbReference type="Proteomes" id="UP001175271"/>
    </source>
</evidence>
<feature type="region of interest" description="Disordered" evidence="1">
    <location>
        <begin position="208"/>
        <end position="276"/>
    </location>
</feature>
<keyword evidence="2" id="KW-0732">Signal</keyword>
<feature type="compositionally biased region" description="Pro residues" evidence="1">
    <location>
        <begin position="84"/>
        <end position="94"/>
    </location>
</feature>
<protein>
    <recommendedName>
        <fullName evidence="5">Chitin-binding type-2 domain-containing protein</fullName>
    </recommendedName>
</protein>
<proteinExistence type="predicted"/>
<dbReference type="Proteomes" id="UP001175271">
    <property type="component" value="Unassembled WGS sequence"/>
</dbReference>
<feature type="compositionally biased region" description="Low complexity" evidence="1">
    <location>
        <begin position="95"/>
        <end position="118"/>
    </location>
</feature>
<organism evidence="3 4">
    <name type="scientific">Steinernema hermaphroditum</name>
    <dbReference type="NCBI Taxonomy" id="289476"/>
    <lineage>
        <taxon>Eukaryota</taxon>
        <taxon>Metazoa</taxon>
        <taxon>Ecdysozoa</taxon>
        <taxon>Nematoda</taxon>
        <taxon>Chromadorea</taxon>
        <taxon>Rhabditida</taxon>
        <taxon>Tylenchina</taxon>
        <taxon>Panagrolaimomorpha</taxon>
        <taxon>Strongyloidoidea</taxon>
        <taxon>Steinernematidae</taxon>
        <taxon>Steinernema</taxon>
    </lineage>
</organism>
<sequence length="729" mass="78584">MFVFFLLVFLPLCCGSPDVLKAACARNPELSFCRSTTVNEPFPELMREEREQEYEKSVKKDFVGPNGPCMPCSPHYPRAEEEPQLPPPPPPFPDSPSDAPFFAQQPPSPLGSGPPHALAAGTSSNPFGFDQADLARASKPLGDFLQGNPFGFGKSAPNAAAPPQISNPLGGSLPIPANPFGNAGPALPNLAGAGSLVPNPLGIGAPQIPVAPKASEKPAESNSFVFGVPPPGDRGPLGPFQAPPGGKVPPPRPAVQDEPPTPEAAPPPPNDRSANSPELQALCKKFESIVKEHCHGAQTESFYAPKCAGYFKDCGGFISQQNAPAPTAKKAAPPPKPAAPPKDFTSGVDLNYGSAAVKGIPFYPINEEGSVEAARTGKVGYGSWGGGYSDQVGVRDYWSQHAEYGANVKEGKFGYQNGWSVPLVQSLGVEGGGGTAVSVPTKKEDIGKKPIDVDTGYGVGGYYKQNDHVGVDWKRGDVSHNFGVGVPFAGVGFNQGCMLVLRVVLSLFATLFALSEASSLSTEQQVIAVACSRNSSLPYCPPKAFGSRTVQRDRVQLDDTEKETITENDKIACRELRDEYRKSCASSDRRSADTKEFCEAFENVCFNIPEGEPDQPTQSPPIPARPKDYTSFCKEYKQRYLYVCPDPFRFGQRAAVFCPLYSERCHIPLPEKPVVPTRKPHRGGTIKRICSQYRNFAVNYCQNPFVLSQSQYRDGCNKYYRFCTNNRYG</sequence>
<dbReference type="AlphaFoldDB" id="A0AA39LF46"/>
<evidence type="ECO:0000256" key="2">
    <source>
        <dbReference type="SAM" id="SignalP"/>
    </source>
</evidence>
<reference evidence="3" key="1">
    <citation type="submission" date="2023-06" db="EMBL/GenBank/DDBJ databases">
        <title>Genomic analysis of the entomopathogenic nematode Steinernema hermaphroditum.</title>
        <authorList>
            <person name="Schwarz E.M."/>
            <person name="Heppert J.K."/>
            <person name="Baniya A."/>
            <person name="Schwartz H.T."/>
            <person name="Tan C.-H."/>
            <person name="Antoshechkin I."/>
            <person name="Sternberg P.W."/>
            <person name="Goodrich-Blair H."/>
            <person name="Dillman A.R."/>
        </authorList>
    </citation>
    <scope>NUCLEOTIDE SEQUENCE</scope>
    <source>
        <strain evidence="3">PS9179</strain>
        <tissue evidence="3">Whole animal</tissue>
    </source>
</reference>
<comment type="caution">
    <text evidence="3">The sequence shown here is derived from an EMBL/GenBank/DDBJ whole genome shotgun (WGS) entry which is preliminary data.</text>
</comment>
<evidence type="ECO:0008006" key="5">
    <source>
        <dbReference type="Google" id="ProtNLM"/>
    </source>
</evidence>
<name>A0AA39LF46_9BILA</name>